<organism evidence="9">
    <name type="scientific">Amphimedon queenslandica</name>
    <name type="common">Sponge</name>
    <dbReference type="NCBI Taxonomy" id="400682"/>
    <lineage>
        <taxon>Eukaryota</taxon>
        <taxon>Metazoa</taxon>
        <taxon>Porifera</taxon>
        <taxon>Demospongiae</taxon>
        <taxon>Heteroscleromorpha</taxon>
        <taxon>Haplosclerida</taxon>
        <taxon>Niphatidae</taxon>
        <taxon>Amphimedon</taxon>
    </lineage>
</organism>
<evidence type="ECO:0000256" key="1">
    <source>
        <dbReference type="ARBA" id="ARBA00004123"/>
    </source>
</evidence>
<dbReference type="CDD" id="cd22921">
    <property type="entry name" value="HFD_CENP-X"/>
    <property type="match status" value="1"/>
</dbReference>
<dbReference type="PANTHER" id="PTHR28680:SF1">
    <property type="entry name" value="CENTROMERE PROTEIN X"/>
    <property type="match status" value="1"/>
</dbReference>
<keyword evidence="10" id="KW-1185">Reference proteome</keyword>
<dbReference type="Proteomes" id="UP000007879">
    <property type="component" value="Unassembled WGS sequence"/>
</dbReference>
<keyword evidence="4" id="KW-0227">DNA damage</keyword>
<comment type="similarity">
    <text evidence="2">Belongs to the CENP-X/MHF2 family.</text>
</comment>
<keyword evidence="7" id="KW-0539">Nucleus</keyword>
<evidence type="ECO:0000313" key="10">
    <source>
        <dbReference type="Proteomes" id="UP000007879"/>
    </source>
</evidence>
<proteinExistence type="inferred from homology"/>
<dbReference type="OMA" id="FRVFTME"/>
<comment type="subunit">
    <text evidence="8">Heterodimer with CENPX, sometimes called MHF; this interaction stabilizes both partners. MHF heterodimers can assemble to form tetrameric structures. MHF also coassemble with CENPT-CENPW heterodimers at centromeres to form the tetrameric CENP-T-W-S-X complex. Forms a discrete complex with FANCM and CENPX, called FANCM-MHF; this interaction, probably mediated by direct binding between CENPS and FANCM, leads to synergistic activation of double-stranded DNA binding and strongly stimulates FANCM-mediated DNA remodeling. Recruited by FANCM to the Fanconi anemia (FA) core complex, which consists of CENPS, CENPX, FANCA, FANCB, FANCC, FANCE, FANCF, FANCG, FANCL, FANCM, FAAP24 and FAAP100. The FA core complex associates with Bloom syndrome (BLM) complex, which consists of at least BLM, DNA topoisomerase 3-alpha (TOP3A), RMI1/BLAP75, RPA1/RPA70 and RPA2/RPA32. The super complex between FA and BLM is called BRAFT.</text>
</comment>
<accession>A0A1X7VDV2</accession>
<dbReference type="GO" id="GO:0003677">
    <property type="term" value="F:DNA binding"/>
    <property type="evidence" value="ECO:0007669"/>
    <property type="project" value="UniProtKB-KW"/>
</dbReference>
<evidence type="ECO:0000256" key="7">
    <source>
        <dbReference type="ARBA" id="ARBA00023242"/>
    </source>
</evidence>
<evidence type="ECO:0000256" key="6">
    <source>
        <dbReference type="ARBA" id="ARBA00023204"/>
    </source>
</evidence>
<dbReference type="EnsemblMetazoa" id="Aqu2.1.38475_001">
    <property type="protein sequence ID" value="Aqu2.1.38475_001"/>
    <property type="gene ID" value="Aqu2.1.38475"/>
</dbReference>
<dbReference type="InParanoid" id="A0A1X7VDV2"/>
<dbReference type="STRING" id="400682.A0A1X7VDV2"/>
<evidence type="ECO:0000256" key="8">
    <source>
        <dbReference type="ARBA" id="ARBA00047146"/>
    </source>
</evidence>
<dbReference type="InterPro" id="IPR018552">
    <property type="entry name" value="CENP-X"/>
</dbReference>
<dbReference type="GO" id="GO:0006281">
    <property type="term" value="P:DNA repair"/>
    <property type="evidence" value="ECO:0007669"/>
    <property type="project" value="UniProtKB-KW"/>
</dbReference>
<dbReference type="PANTHER" id="PTHR28680">
    <property type="entry name" value="CENTROMERE PROTEIN X"/>
    <property type="match status" value="1"/>
</dbReference>
<dbReference type="EnsemblMetazoa" id="XM_019993662.1">
    <property type="protein sequence ID" value="XP_019849221.1"/>
    <property type="gene ID" value="LOC109580465"/>
</dbReference>
<dbReference type="GO" id="GO:0051382">
    <property type="term" value="P:kinetochore assembly"/>
    <property type="evidence" value="ECO:0007669"/>
    <property type="project" value="InterPro"/>
</dbReference>
<dbReference type="OrthoDB" id="2500381at2759"/>
<dbReference type="Gene3D" id="1.20.5.4980">
    <property type="match status" value="1"/>
</dbReference>
<dbReference type="FunCoup" id="A0A1X7VDV2">
    <property type="interactions" value="41"/>
</dbReference>
<evidence type="ECO:0000256" key="3">
    <source>
        <dbReference type="ARBA" id="ARBA00016388"/>
    </source>
</evidence>
<dbReference type="Gene3D" id="6.10.130.30">
    <property type="match status" value="1"/>
</dbReference>
<evidence type="ECO:0000256" key="4">
    <source>
        <dbReference type="ARBA" id="ARBA00022763"/>
    </source>
</evidence>
<reference evidence="9" key="2">
    <citation type="submission" date="2017-05" db="UniProtKB">
        <authorList>
            <consortium name="EnsemblMetazoa"/>
        </authorList>
    </citation>
    <scope>IDENTIFICATION</scope>
</reference>
<name>A0A1X7VDV2_AMPQE</name>
<dbReference type="Pfam" id="PF09415">
    <property type="entry name" value="CENP-X"/>
    <property type="match status" value="1"/>
</dbReference>
<keyword evidence="5" id="KW-0238">DNA-binding</keyword>
<dbReference type="KEGG" id="aqu:109580465"/>
<evidence type="ECO:0000256" key="2">
    <source>
        <dbReference type="ARBA" id="ARBA00009359"/>
    </source>
</evidence>
<keyword evidence="6" id="KW-0234">DNA repair</keyword>
<protein>
    <recommendedName>
        <fullName evidence="3">Centromere protein X</fullName>
    </recommendedName>
</protein>
<dbReference type="AlphaFoldDB" id="A0A1X7VDV2"/>
<dbReference type="GO" id="GO:0071821">
    <property type="term" value="C:FANCM-MHF complex"/>
    <property type="evidence" value="ECO:0007669"/>
    <property type="project" value="TreeGrafter"/>
</dbReference>
<evidence type="ECO:0000313" key="9">
    <source>
        <dbReference type="EnsemblMetazoa" id="Aqu2.1.38475_001"/>
    </source>
</evidence>
<sequence>MDKELSLRQETVLQILKSNFSDSKTKVNNDALKLMKKYVDILVLETVFRTIDQAKIEQSDAVELQHFEKVLPKLLLDF</sequence>
<dbReference type="GO" id="GO:0000712">
    <property type="term" value="P:resolution of meiotic recombination intermediates"/>
    <property type="evidence" value="ECO:0007669"/>
    <property type="project" value="TreeGrafter"/>
</dbReference>
<evidence type="ECO:0000256" key="5">
    <source>
        <dbReference type="ARBA" id="ARBA00023125"/>
    </source>
</evidence>
<gene>
    <name evidence="9" type="primary">109580465</name>
</gene>
<comment type="subcellular location">
    <subcellularLocation>
        <location evidence="1">Nucleus</location>
    </subcellularLocation>
</comment>
<reference evidence="10" key="1">
    <citation type="journal article" date="2010" name="Nature">
        <title>The Amphimedon queenslandica genome and the evolution of animal complexity.</title>
        <authorList>
            <person name="Srivastava M."/>
            <person name="Simakov O."/>
            <person name="Chapman J."/>
            <person name="Fahey B."/>
            <person name="Gauthier M.E."/>
            <person name="Mitros T."/>
            <person name="Richards G.S."/>
            <person name="Conaco C."/>
            <person name="Dacre M."/>
            <person name="Hellsten U."/>
            <person name="Larroux C."/>
            <person name="Putnam N.H."/>
            <person name="Stanke M."/>
            <person name="Adamska M."/>
            <person name="Darling A."/>
            <person name="Degnan S.M."/>
            <person name="Oakley T.H."/>
            <person name="Plachetzki D.C."/>
            <person name="Zhai Y."/>
            <person name="Adamski M."/>
            <person name="Calcino A."/>
            <person name="Cummins S.F."/>
            <person name="Goodstein D.M."/>
            <person name="Harris C."/>
            <person name="Jackson D.J."/>
            <person name="Leys S.P."/>
            <person name="Shu S."/>
            <person name="Woodcroft B.J."/>
            <person name="Vervoort M."/>
            <person name="Kosik K.S."/>
            <person name="Manning G."/>
            <person name="Degnan B.M."/>
            <person name="Rokhsar D.S."/>
        </authorList>
    </citation>
    <scope>NUCLEOTIDE SEQUENCE [LARGE SCALE GENOMIC DNA]</scope>
</reference>
<dbReference type="GO" id="GO:0031297">
    <property type="term" value="P:replication fork processing"/>
    <property type="evidence" value="ECO:0007669"/>
    <property type="project" value="TreeGrafter"/>
</dbReference>